<dbReference type="Gene3D" id="3.30.360.10">
    <property type="entry name" value="Dihydrodipicolinate Reductase, domain 2"/>
    <property type="match status" value="1"/>
</dbReference>
<dbReference type="InterPro" id="IPR036291">
    <property type="entry name" value="NAD(P)-bd_dom_sf"/>
</dbReference>
<dbReference type="AlphaFoldDB" id="A0A4R0PIQ0"/>
<keyword evidence="6" id="KW-1185">Reference proteome</keyword>
<dbReference type="PANTHER" id="PTHR22604:SF105">
    <property type="entry name" value="TRANS-1,2-DIHYDROBENZENE-1,2-DIOL DEHYDROGENASE"/>
    <property type="match status" value="1"/>
</dbReference>
<comment type="similarity">
    <text evidence="1">Belongs to the Gfo/Idh/MocA family.</text>
</comment>
<dbReference type="SUPFAM" id="SSF55347">
    <property type="entry name" value="Glyceraldehyde-3-phosphate dehydrogenase-like, C-terminal domain"/>
    <property type="match status" value="1"/>
</dbReference>
<evidence type="ECO:0000256" key="2">
    <source>
        <dbReference type="ARBA" id="ARBA00023002"/>
    </source>
</evidence>
<organism evidence="5 6">
    <name type="scientific">Oricola cellulosilytica</name>
    <dbReference type="NCBI Taxonomy" id="1429082"/>
    <lineage>
        <taxon>Bacteria</taxon>
        <taxon>Pseudomonadati</taxon>
        <taxon>Pseudomonadota</taxon>
        <taxon>Alphaproteobacteria</taxon>
        <taxon>Hyphomicrobiales</taxon>
        <taxon>Ahrensiaceae</taxon>
        <taxon>Oricola</taxon>
    </lineage>
</organism>
<feature type="domain" description="Gfo/Idh/MocA-like oxidoreductase N-terminal" evidence="3">
    <location>
        <begin position="7"/>
        <end position="122"/>
    </location>
</feature>
<dbReference type="EMBL" id="SJST01000001">
    <property type="protein sequence ID" value="TCD16554.1"/>
    <property type="molecule type" value="Genomic_DNA"/>
</dbReference>
<sequence length="344" mass="36553">MKQQALGWGVIGTGTIARKFAEDMALVVGARHAAVCSRSMETGRAFASAHGFAKSYADLDEFLGDPSVEAVYVATPNTAHLEQALAVVKSGKPVLIEKPVALSAADARTIARAAEGRNVFAMEAMWTRFLPAVQRTAALIADGRIGMIERAQATLGFSRVVEPDSRLFNAALGGGVLYDLGVYPLSLALMLLGEASNVSGRWKAGPTGTDIEAHVEMTCGGAPVSVRTSFASEMENAFVIQGSAGVLRLDRHFLRGPSLTLWDKPLKRIPAGSDTLAGKLAHRFPLDGRRTERFDQQGHGLHHEIRAAQAAILSGKTSSDVMPLGESARVLEIIRAVLSTPAET</sequence>
<evidence type="ECO:0000256" key="1">
    <source>
        <dbReference type="ARBA" id="ARBA00010928"/>
    </source>
</evidence>
<dbReference type="InterPro" id="IPR050984">
    <property type="entry name" value="Gfo/Idh/MocA_domain"/>
</dbReference>
<dbReference type="RefSeq" id="WP_131565523.1">
    <property type="nucleotide sequence ID" value="NZ_JAINFK010000001.1"/>
</dbReference>
<feature type="domain" description="GFO/IDH/MocA-like oxidoreductase" evidence="4">
    <location>
        <begin position="134"/>
        <end position="247"/>
    </location>
</feature>
<comment type="caution">
    <text evidence="5">The sequence shown here is derived from an EMBL/GenBank/DDBJ whole genome shotgun (WGS) entry which is preliminary data.</text>
</comment>
<dbReference type="PANTHER" id="PTHR22604">
    <property type="entry name" value="OXIDOREDUCTASES"/>
    <property type="match status" value="1"/>
</dbReference>
<accession>A0A4R0PIQ0</accession>
<dbReference type="GO" id="GO:0016491">
    <property type="term" value="F:oxidoreductase activity"/>
    <property type="evidence" value="ECO:0007669"/>
    <property type="project" value="UniProtKB-KW"/>
</dbReference>
<gene>
    <name evidence="5" type="ORF">E0D97_03800</name>
</gene>
<dbReference type="InterPro" id="IPR000683">
    <property type="entry name" value="Gfo/Idh/MocA-like_OxRdtase_N"/>
</dbReference>
<evidence type="ECO:0000259" key="4">
    <source>
        <dbReference type="Pfam" id="PF22725"/>
    </source>
</evidence>
<dbReference type="Proteomes" id="UP000291301">
    <property type="component" value="Unassembled WGS sequence"/>
</dbReference>
<evidence type="ECO:0000313" key="6">
    <source>
        <dbReference type="Proteomes" id="UP000291301"/>
    </source>
</evidence>
<dbReference type="Gene3D" id="3.40.50.720">
    <property type="entry name" value="NAD(P)-binding Rossmann-like Domain"/>
    <property type="match status" value="1"/>
</dbReference>
<evidence type="ECO:0000259" key="3">
    <source>
        <dbReference type="Pfam" id="PF01408"/>
    </source>
</evidence>
<dbReference type="Pfam" id="PF01408">
    <property type="entry name" value="GFO_IDH_MocA"/>
    <property type="match status" value="1"/>
</dbReference>
<dbReference type="GO" id="GO:0000166">
    <property type="term" value="F:nucleotide binding"/>
    <property type="evidence" value="ECO:0007669"/>
    <property type="project" value="InterPro"/>
</dbReference>
<keyword evidence="2" id="KW-0560">Oxidoreductase</keyword>
<evidence type="ECO:0000313" key="5">
    <source>
        <dbReference type="EMBL" id="TCD16554.1"/>
    </source>
</evidence>
<proteinExistence type="inferred from homology"/>
<reference evidence="5 6" key="1">
    <citation type="journal article" date="2015" name="Antonie Van Leeuwenhoek">
        <title>Oricola cellulosilytica gen. nov., sp. nov., a cellulose-degrading bacterium of the family Phyllobacteriaceae isolated from surface seashore water, and emended descriptions of Mesorhizobium loti and Phyllobacterium myrsinacearum.</title>
        <authorList>
            <person name="Hameed A."/>
            <person name="Shahina M."/>
            <person name="Lai W.A."/>
            <person name="Lin S.Y."/>
            <person name="Young L.S."/>
            <person name="Liu Y.C."/>
            <person name="Hsu Y.H."/>
            <person name="Young C.C."/>
        </authorList>
    </citation>
    <scope>NUCLEOTIDE SEQUENCE [LARGE SCALE GENOMIC DNA]</scope>
    <source>
        <strain evidence="5 6">KCTC 52183</strain>
    </source>
</reference>
<dbReference type="SUPFAM" id="SSF51735">
    <property type="entry name" value="NAD(P)-binding Rossmann-fold domains"/>
    <property type="match status" value="1"/>
</dbReference>
<dbReference type="InterPro" id="IPR055170">
    <property type="entry name" value="GFO_IDH_MocA-like_dom"/>
</dbReference>
<protein>
    <submittedName>
        <fullName evidence="5">Gfo/Idh/MocA family oxidoreductase</fullName>
    </submittedName>
</protein>
<dbReference type="OrthoDB" id="9792935at2"/>
<name>A0A4R0PIQ0_9HYPH</name>
<dbReference type="Pfam" id="PF22725">
    <property type="entry name" value="GFO_IDH_MocA_C3"/>
    <property type="match status" value="1"/>
</dbReference>